<accession>G9N470</accession>
<dbReference type="VEuPathDB" id="FungiDB:TRIVIDRAFT_68420"/>
<proteinExistence type="predicted"/>
<dbReference type="GeneID" id="25797089"/>
<evidence type="ECO:0000259" key="1">
    <source>
        <dbReference type="PROSITE" id="PS50097"/>
    </source>
</evidence>
<dbReference type="Proteomes" id="UP000007115">
    <property type="component" value="Unassembled WGS sequence"/>
</dbReference>
<comment type="caution">
    <text evidence="2">The sequence shown here is derived from an EMBL/GenBank/DDBJ whole genome shotgun (WGS) entry which is preliminary data.</text>
</comment>
<protein>
    <recommendedName>
        <fullName evidence="1">BTB domain-containing protein</fullName>
    </recommendedName>
</protein>
<dbReference type="SUPFAM" id="SSF54695">
    <property type="entry name" value="POZ domain"/>
    <property type="match status" value="1"/>
</dbReference>
<organism evidence="2 3">
    <name type="scientific">Hypocrea virens (strain Gv29-8 / FGSC 10586)</name>
    <name type="common">Gliocladium virens</name>
    <name type="synonym">Trichoderma virens</name>
    <dbReference type="NCBI Taxonomy" id="413071"/>
    <lineage>
        <taxon>Eukaryota</taxon>
        <taxon>Fungi</taxon>
        <taxon>Dikarya</taxon>
        <taxon>Ascomycota</taxon>
        <taxon>Pezizomycotina</taxon>
        <taxon>Sordariomycetes</taxon>
        <taxon>Hypocreomycetidae</taxon>
        <taxon>Hypocreales</taxon>
        <taxon>Hypocreaceae</taxon>
        <taxon>Trichoderma</taxon>
    </lineage>
</organism>
<sequence>MDITKLRTYKHGSLDLRGRALTVTVGSTKPVTFSVHEHLICRTSDYFKTAMKAYWETSNSGSIALKEEDPEVFEVYLHWLYFETLPVKNDNPGLEGNIEYVQLAKAYALGEFLQDVNFKDAVLDAILIKSRSAASDGLNWYPVGPAIRHIYEGTPESSAARRLLVDMYTYHGLGEWLTKWANKDDLPKQFLLDLAIEALTKRARPSASLAPKKGTCEYHEHLPDPNSCYVNCSGSKRGKAVHIASCDAQKIN</sequence>
<dbReference type="STRING" id="413071.G9N470"/>
<dbReference type="InParanoid" id="G9N470"/>
<reference evidence="2 3" key="1">
    <citation type="journal article" date="2011" name="Genome Biol.">
        <title>Comparative genome sequence analysis underscores mycoparasitism as the ancestral life style of Trichoderma.</title>
        <authorList>
            <person name="Kubicek C.P."/>
            <person name="Herrera-Estrella A."/>
            <person name="Seidl-Seiboth V."/>
            <person name="Martinez D.A."/>
            <person name="Druzhinina I.S."/>
            <person name="Thon M."/>
            <person name="Zeilinger S."/>
            <person name="Casas-Flores S."/>
            <person name="Horwitz B.A."/>
            <person name="Mukherjee P.K."/>
            <person name="Mukherjee M."/>
            <person name="Kredics L."/>
            <person name="Alcaraz L.D."/>
            <person name="Aerts A."/>
            <person name="Antal Z."/>
            <person name="Atanasova L."/>
            <person name="Cervantes-Badillo M.G."/>
            <person name="Challacombe J."/>
            <person name="Chertkov O."/>
            <person name="McCluskey K."/>
            <person name="Coulpier F."/>
            <person name="Deshpande N."/>
            <person name="von Doehren H."/>
            <person name="Ebbole D.J."/>
            <person name="Esquivel-Naranjo E.U."/>
            <person name="Fekete E."/>
            <person name="Flipphi M."/>
            <person name="Glaser F."/>
            <person name="Gomez-Rodriguez E.Y."/>
            <person name="Gruber S."/>
            <person name="Han C."/>
            <person name="Henrissat B."/>
            <person name="Hermosa R."/>
            <person name="Hernandez-Onate M."/>
            <person name="Karaffa L."/>
            <person name="Kosti I."/>
            <person name="Le Crom S."/>
            <person name="Lindquist E."/>
            <person name="Lucas S."/>
            <person name="Luebeck M."/>
            <person name="Luebeck P.S."/>
            <person name="Margeot A."/>
            <person name="Metz B."/>
            <person name="Misra M."/>
            <person name="Nevalainen H."/>
            <person name="Omann M."/>
            <person name="Packer N."/>
            <person name="Perrone G."/>
            <person name="Uresti-Rivera E.E."/>
            <person name="Salamov A."/>
            <person name="Schmoll M."/>
            <person name="Seiboth B."/>
            <person name="Shapiro H."/>
            <person name="Sukno S."/>
            <person name="Tamayo-Ramos J.A."/>
            <person name="Tisch D."/>
            <person name="Wiest A."/>
            <person name="Wilkinson H.H."/>
            <person name="Zhang M."/>
            <person name="Coutinho P.M."/>
            <person name="Kenerley C.M."/>
            <person name="Monte E."/>
            <person name="Baker S.E."/>
            <person name="Grigoriev I.V."/>
        </authorList>
    </citation>
    <scope>NUCLEOTIDE SEQUENCE [LARGE SCALE GENOMIC DNA]</scope>
    <source>
        <strain evidence="3">Gv29-8 / FGSC 10586</strain>
    </source>
</reference>
<dbReference type="CDD" id="cd18186">
    <property type="entry name" value="BTB_POZ_ZBTB_KLHL-like"/>
    <property type="match status" value="1"/>
</dbReference>
<dbReference type="InterPro" id="IPR000210">
    <property type="entry name" value="BTB/POZ_dom"/>
</dbReference>
<dbReference type="Pfam" id="PF00651">
    <property type="entry name" value="BTB"/>
    <property type="match status" value="1"/>
</dbReference>
<evidence type="ECO:0000313" key="3">
    <source>
        <dbReference type="Proteomes" id="UP000007115"/>
    </source>
</evidence>
<feature type="domain" description="BTB" evidence="1">
    <location>
        <begin position="19"/>
        <end position="89"/>
    </location>
</feature>
<dbReference type="PANTHER" id="PTHR47843">
    <property type="entry name" value="BTB DOMAIN-CONTAINING PROTEIN-RELATED"/>
    <property type="match status" value="1"/>
</dbReference>
<gene>
    <name evidence="2" type="ORF">TRIVIDRAFT_68420</name>
</gene>
<dbReference type="eggNOG" id="ENOG502T17B">
    <property type="taxonomic scope" value="Eukaryota"/>
</dbReference>
<evidence type="ECO:0000313" key="2">
    <source>
        <dbReference type="EMBL" id="EHK18396.1"/>
    </source>
</evidence>
<dbReference type="Gene3D" id="3.30.710.10">
    <property type="entry name" value="Potassium Channel Kv1.1, Chain A"/>
    <property type="match status" value="1"/>
</dbReference>
<keyword evidence="3" id="KW-1185">Reference proteome</keyword>
<dbReference type="RefSeq" id="XP_013952597.1">
    <property type="nucleotide sequence ID" value="XM_014097122.1"/>
</dbReference>
<dbReference type="HOGENOM" id="CLU_068279_3_0_1"/>
<dbReference type="PROSITE" id="PS50097">
    <property type="entry name" value="BTB"/>
    <property type="match status" value="1"/>
</dbReference>
<dbReference type="EMBL" id="ABDF02000086">
    <property type="protein sequence ID" value="EHK18396.1"/>
    <property type="molecule type" value="Genomic_DNA"/>
</dbReference>
<dbReference type="AlphaFoldDB" id="G9N470"/>
<dbReference type="OMA" id="HAFRIYV"/>
<dbReference type="InterPro" id="IPR011333">
    <property type="entry name" value="SKP1/BTB/POZ_sf"/>
</dbReference>
<dbReference type="PANTHER" id="PTHR47843:SF2">
    <property type="entry name" value="BTB DOMAIN-CONTAINING PROTEIN"/>
    <property type="match status" value="1"/>
</dbReference>
<dbReference type="OrthoDB" id="1022638at2759"/>
<name>G9N470_HYPVG</name>